<dbReference type="InterPro" id="IPR046806">
    <property type="entry name" value="MrpA_C/MbhE"/>
</dbReference>
<dbReference type="PANTHER" id="PTHR43373">
    <property type="entry name" value="NA(+)/H(+) ANTIPORTER SUBUNIT"/>
    <property type="match status" value="1"/>
</dbReference>
<evidence type="ECO:0000259" key="14">
    <source>
        <dbReference type="Pfam" id="PF00662"/>
    </source>
</evidence>
<feature type="transmembrane region" description="Helical" evidence="12">
    <location>
        <begin position="60"/>
        <end position="85"/>
    </location>
</feature>
<feature type="transmembrane region" description="Helical" evidence="12">
    <location>
        <begin position="258"/>
        <end position="279"/>
    </location>
</feature>
<dbReference type="InterPro" id="IPR042106">
    <property type="entry name" value="Nuo/plastoQ_OxRdtase_6_NuoJ"/>
</dbReference>
<evidence type="ECO:0000256" key="6">
    <source>
        <dbReference type="ARBA" id="ARBA00022692"/>
    </source>
</evidence>
<dbReference type="Pfam" id="PF20501">
    <property type="entry name" value="MbhE"/>
    <property type="match status" value="1"/>
</dbReference>
<evidence type="ECO:0000259" key="15">
    <source>
        <dbReference type="Pfam" id="PF13244"/>
    </source>
</evidence>
<feature type="transmembrane region" description="Helical" evidence="12">
    <location>
        <begin position="394"/>
        <end position="416"/>
    </location>
</feature>
<dbReference type="AlphaFoldDB" id="A0A975YEB8"/>
<dbReference type="GO" id="GO:0006811">
    <property type="term" value="P:monoatomic ion transport"/>
    <property type="evidence" value="ECO:0007669"/>
    <property type="project" value="UniProtKB-KW"/>
</dbReference>
<proteinExistence type="predicted"/>
<feature type="transmembrane region" description="Helical" evidence="12">
    <location>
        <begin position="97"/>
        <end position="114"/>
    </location>
</feature>
<keyword evidence="7 12" id="KW-1133">Transmembrane helix</keyword>
<comment type="function">
    <text evidence="1">NDH-1 shuttles electrons from NADH, via FMN and iron-sulfur (Fe-S) centers, to quinones in the respiratory chain. The immediate electron acceptor for the enzyme in this species is believed to be ubiquinone. Couples the redox reaction to proton translocation (for every two electrons transferred, four hydrogen ions are translocated across the cytoplasmic membrane), and thus conserves the redox energy in a proton gradient.</text>
</comment>
<evidence type="ECO:0000256" key="3">
    <source>
        <dbReference type="ARBA" id="ARBA00022448"/>
    </source>
</evidence>
<feature type="transmembrane region" description="Helical" evidence="12">
    <location>
        <begin position="18"/>
        <end position="40"/>
    </location>
</feature>
<evidence type="ECO:0000313" key="17">
    <source>
        <dbReference type="EMBL" id="QXL86198.1"/>
    </source>
</evidence>
<feature type="transmembrane region" description="Helical" evidence="12">
    <location>
        <begin position="554"/>
        <end position="571"/>
    </location>
</feature>
<dbReference type="PANTHER" id="PTHR43373:SF1">
    <property type="entry name" value="NA(+)_H(+) ANTIPORTER SUBUNIT A"/>
    <property type="match status" value="1"/>
</dbReference>
<feature type="transmembrane region" description="Helical" evidence="12">
    <location>
        <begin position="674"/>
        <end position="695"/>
    </location>
</feature>
<organism evidence="17">
    <name type="scientific">Gymnodinialimonas phycosphaerae</name>
    <dbReference type="NCBI Taxonomy" id="2841589"/>
    <lineage>
        <taxon>Bacteria</taxon>
        <taxon>Pseudomonadati</taxon>
        <taxon>Pseudomonadota</taxon>
        <taxon>Alphaproteobacteria</taxon>
        <taxon>Rhodobacterales</taxon>
        <taxon>Paracoccaceae</taxon>
        <taxon>Gymnodinialimonas</taxon>
    </lineage>
</organism>
<feature type="domain" description="NADH-Ubiquinone oxidoreductase (complex I) chain 5 N-terminal" evidence="14">
    <location>
        <begin position="53"/>
        <end position="97"/>
    </location>
</feature>
<feature type="transmembrane region" description="Helical" evidence="12">
    <location>
        <begin position="640"/>
        <end position="662"/>
    </location>
</feature>
<dbReference type="Proteomes" id="UP000693972">
    <property type="component" value="Unassembled WGS sequence"/>
</dbReference>
<evidence type="ECO:0000256" key="9">
    <source>
        <dbReference type="ARBA" id="ARBA00023136"/>
    </source>
</evidence>
<reference evidence="17 18" key="1">
    <citation type="submission" date="2021-07" db="EMBL/GenBank/DDBJ databases">
        <title>Karlodiniumbacter phycospheric gen. nov., sp. nov., a phycosphere bacterium isolated from karlodinium veneficum.</title>
        <authorList>
            <person name="Peng Y."/>
            <person name="Jiang L."/>
            <person name="Lee J."/>
        </authorList>
    </citation>
    <scope>NUCLEOTIDE SEQUENCE</scope>
    <source>
        <strain evidence="17 18">N5</strain>
    </source>
</reference>
<accession>A0A975YEB8</accession>
<dbReference type="InterPro" id="IPR001516">
    <property type="entry name" value="Proton_antipo_N"/>
</dbReference>
<protein>
    <submittedName>
        <fullName evidence="17">Monovalent cation/H+ antiporter subunit A</fullName>
    </submittedName>
</protein>
<dbReference type="InterPro" id="IPR001750">
    <property type="entry name" value="ND/Mrp_TM"/>
</dbReference>
<feature type="transmembrane region" description="Helical" evidence="12">
    <location>
        <begin position="120"/>
        <end position="139"/>
    </location>
</feature>
<feature type="transmembrane region" description="Helical" evidence="12">
    <location>
        <begin position="355"/>
        <end position="374"/>
    </location>
</feature>
<dbReference type="Gene3D" id="1.20.120.1200">
    <property type="entry name" value="NADH-ubiquinone/plastoquinone oxidoreductase chain 6, subunit NuoJ"/>
    <property type="match status" value="1"/>
</dbReference>
<keyword evidence="9 12" id="KW-0472">Membrane</keyword>
<feature type="transmembrane region" description="Helical" evidence="12">
    <location>
        <begin position="286"/>
        <end position="306"/>
    </location>
</feature>
<dbReference type="GO" id="GO:0005886">
    <property type="term" value="C:plasma membrane"/>
    <property type="evidence" value="ECO:0007669"/>
    <property type="project" value="UniProtKB-SubCell"/>
</dbReference>
<evidence type="ECO:0000256" key="11">
    <source>
        <dbReference type="SAM" id="MobiDB-lite"/>
    </source>
</evidence>
<evidence type="ECO:0000256" key="4">
    <source>
        <dbReference type="ARBA" id="ARBA00022449"/>
    </source>
</evidence>
<feature type="transmembrane region" description="Helical" evidence="12">
    <location>
        <begin position="436"/>
        <end position="455"/>
    </location>
</feature>
<name>A0A975YEB8_9RHOB</name>
<dbReference type="RefSeq" id="WP_257893153.1">
    <property type="nucleotide sequence ID" value="NZ_JAIMBW010000001.1"/>
</dbReference>
<dbReference type="Pfam" id="PF00662">
    <property type="entry name" value="Proton_antipo_N"/>
    <property type="match status" value="1"/>
</dbReference>
<dbReference type="NCBIfam" id="NF009287">
    <property type="entry name" value="PRK12647.1"/>
    <property type="match status" value="1"/>
</dbReference>
<evidence type="ECO:0000256" key="5">
    <source>
        <dbReference type="ARBA" id="ARBA00022475"/>
    </source>
</evidence>
<evidence type="ECO:0000313" key="18">
    <source>
        <dbReference type="Proteomes" id="UP000693972"/>
    </source>
</evidence>
<dbReference type="Pfam" id="PF13244">
    <property type="entry name" value="MbhD"/>
    <property type="match status" value="1"/>
</dbReference>
<dbReference type="InterPro" id="IPR050616">
    <property type="entry name" value="CPA3_Na-H_Antiporter_A"/>
</dbReference>
<evidence type="ECO:0000256" key="12">
    <source>
        <dbReference type="SAM" id="Phobius"/>
    </source>
</evidence>
<feature type="transmembrane region" description="Helical" evidence="12">
    <location>
        <begin position="312"/>
        <end position="334"/>
    </location>
</feature>
<keyword evidence="5" id="KW-1003">Cell membrane</keyword>
<feature type="domain" description="NADH:quinone oxidoreductase/Mrp antiporter transmembrane" evidence="13">
    <location>
        <begin position="114"/>
        <end position="400"/>
    </location>
</feature>
<feature type="transmembrane region" description="Helical" evidence="12">
    <location>
        <begin position="591"/>
        <end position="609"/>
    </location>
</feature>
<evidence type="ECO:0000259" key="13">
    <source>
        <dbReference type="Pfam" id="PF00361"/>
    </source>
</evidence>
<keyword evidence="6 10" id="KW-0812">Transmembrane</keyword>
<feature type="domain" description="MrpA C-terminal/MbhE" evidence="16">
    <location>
        <begin position="676"/>
        <end position="755"/>
    </location>
</feature>
<dbReference type="Pfam" id="PF00361">
    <property type="entry name" value="Proton_antipo_M"/>
    <property type="match status" value="1"/>
</dbReference>
<feature type="transmembrane region" description="Helical" evidence="12">
    <location>
        <begin position="616"/>
        <end position="634"/>
    </location>
</feature>
<comment type="subcellular location">
    <subcellularLocation>
        <location evidence="2">Cell membrane</location>
        <topology evidence="2">Multi-pass membrane protein</topology>
    </subcellularLocation>
    <subcellularLocation>
        <location evidence="10">Membrane</location>
        <topology evidence="10">Multi-pass membrane protein</topology>
    </subcellularLocation>
</comment>
<keyword evidence="3" id="KW-0813">Transport</keyword>
<dbReference type="EMBL" id="JAIMBW010000001">
    <property type="protein sequence ID" value="MBY4893477.1"/>
    <property type="molecule type" value="Genomic_DNA"/>
</dbReference>
<evidence type="ECO:0000259" key="16">
    <source>
        <dbReference type="Pfam" id="PF20501"/>
    </source>
</evidence>
<gene>
    <name evidence="17" type="ORF">KUL25_11945</name>
</gene>
<feature type="transmembrane region" description="Helical" evidence="12">
    <location>
        <begin position="193"/>
        <end position="218"/>
    </location>
</feature>
<evidence type="ECO:0000256" key="7">
    <source>
        <dbReference type="ARBA" id="ARBA00022989"/>
    </source>
</evidence>
<feature type="region of interest" description="Disordered" evidence="11">
    <location>
        <begin position="761"/>
        <end position="781"/>
    </location>
</feature>
<keyword evidence="18" id="KW-1185">Reference proteome</keyword>
<evidence type="ECO:0000256" key="10">
    <source>
        <dbReference type="RuleBase" id="RU000320"/>
    </source>
</evidence>
<evidence type="ECO:0000256" key="2">
    <source>
        <dbReference type="ARBA" id="ARBA00004651"/>
    </source>
</evidence>
<evidence type="ECO:0000256" key="1">
    <source>
        <dbReference type="ARBA" id="ARBA00002378"/>
    </source>
</evidence>
<dbReference type="InterPro" id="IPR025383">
    <property type="entry name" value="MrpA_C/MbhD"/>
</dbReference>
<feature type="transmembrane region" description="Helical" evidence="12">
    <location>
        <begin position="485"/>
        <end position="505"/>
    </location>
</feature>
<evidence type="ECO:0000256" key="8">
    <source>
        <dbReference type="ARBA" id="ARBA00023065"/>
    </source>
</evidence>
<keyword evidence="4" id="KW-0050">Antiport</keyword>
<keyword evidence="8" id="KW-0406">Ion transport</keyword>
<feature type="transmembrane region" description="Helical" evidence="12">
    <location>
        <begin position="151"/>
        <end position="173"/>
    </location>
</feature>
<feature type="domain" description="MrpA C-terminal/MbhD" evidence="15">
    <location>
        <begin position="598"/>
        <end position="662"/>
    </location>
</feature>
<sequence>MAVGGEEVARVAGGPAGWISVLIPALLFAWFAQFLGPVAAGETPLIGIDWVPSIDIRLEILIDGLSLTFALLISGIGALVALYSSRYLGNHPEYPRFVLYFMTFMVGMLGLVLADNLISLFVFWEVTTISSYLLIGFNSDSAKSRRSALQALFVTGAGGLALLAGMILLGAAAGTYSLTEIRGMGDAIRNHDLYVPILILFLAGAFTKSAQFPFHFWLPNAMAAPTPVSAYLHSATMVKGGVYLMARMNPTLGGTEPWFWALVIAGGFTTVFASVLAIRQTDIKQVLAYTTLMALGALTLFIGAGTSDAIKAAMLFLVVHSLYKAALFLMIGIVDNQTGTREVAHLRGLARKMPITFFAGALAAISMAGIPPFVGFIGKEFLYKAGLGMDTAMLWITGTIFAASALMFVAAGIAVARPFLGRTPERFKDTTEGPMAMWLGPIILGALSFYFGIFADVPEVWLVGPATDAVYGSDVSVDLYLFREVNSAFILSLVTFGVGFILYLLHARLRDLLVAIISANPIKFDPGWDHGLDGLKALAGWQTRHLQSGILQRYVFIIFATFAVAVGATLYLQDVLNFRVDVAAEFDGLLFKHWAVLLFITAGALLTALTQSRMTAIAALGVVGIGVALIFIIFSAPDVAITQLLVETLVVVLVAVAMLKLPHLSTRTAEPNRPVHAALSITVGVLTTLVLVAVLQSDLDLSLTEYFNATSWPDAYGRNIVNVILVDFRALDTFGEIAVVVVAALSAYALLRGTRYGTIREDEAPQSGGPAVPDATVEGKP</sequence>
<dbReference type="GO" id="GO:0015297">
    <property type="term" value="F:antiporter activity"/>
    <property type="evidence" value="ECO:0007669"/>
    <property type="project" value="UniProtKB-KW"/>
</dbReference>
<dbReference type="PRINTS" id="PR01434">
    <property type="entry name" value="NADHDHGNASE5"/>
</dbReference>
<dbReference type="EMBL" id="CP078073">
    <property type="protein sequence ID" value="QXL86198.1"/>
    <property type="molecule type" value="Genomic_DNA"/>
</dbReference>
<feature type="transmembrane region" description="Helical" evidence="12">
    <location>
        <begin position="733"/>
        <end position="751"/>
    </location>
</feature>